<dbReference type="GO" id="GO:0003700">
    <property type="term" value="F:DNA-binding transcription factor activity"/>
    <property type="evidence" value="ECO:0007669"/>
    <property type="project" value="InterPro"/>
</dbReference>
<dbReference type="InterPro" id="IPR051081">
    <property type="entry name" value="HTH_MetalResp_TranReg"/>
</dbReference>
<evidence type="ECO:0000313" key="5">
    <source>
        <dbReference type="EMBL" id="PSR55581.1"/>
    </source>
</evidence>
<protein>
    <submittedName>
        <fullName evidence="5">Transcriptional regulator</fullName>
    </submittedName>
</protein>
<dbReference type="InterPro" id="IPR001845">
    <property type="entry name" value="HTH_ArsR_DNA-bd_dom"/>
</dbReference>
<proteinExistence type="predicted"/>
<dbReference type="SMART" id="SM00418">
    <property type="entry name" value="HTH_ARSR"/>
    <property type="match status" value="1"/>
</dbReference>
<reference evidence="5 6" key="1">
    <citation type="submission" date="2018-03" db="EMBL/GenBank/DDBJ databases">
        <title>Adhaeribacter sp. HMF7605 Genome sequencing and assembly.</title>
        <authorList>
            <person name="Kang H."/>
            <person name="Kang J."/>
            <person name="Cha I."/>
            <person name="Kim H."/>
            <person name="Joh K."/>
        </authorList>
    </citation>
    <scope>NUCLEOTIDE SEQUENCE [LARGE SCALE GENOMIC DNA]</scope>
    <source>
        <strain evidence="5 6">HMF7605</strain>
    </source>
</reference>
<dbReference type="RefSeq" id="WP_106931761.1">
    <property type="nucleotide sequence ID" value="NZ_PYFT01000001.1"/>
</dbReference>
<accession>A0A2T2YJA0</accession>
<dbReference type="SUPFAM" id="SSF46785">
    <property type="entry name" value="Winged helix' DNA-binding domain"/>
    <property type="match status" value="1"/>
</dbReference>
<feature type="domain" description="HTH arsR-type" evidence="4">
    <location>
        <begin position="8"/>
        <end position="103"/>
    </location>
</feature>
<dbReference type="Pfam" id="PF01022">
    <property type="entry name" value="HTH_5"/>
    <property type="match status" value="1"/>
</dbReference>
<comment type="caution">
    <text evidence="5">The sequence shown here is derived from an EMBL/GenBank/DDBJ whole genome shotgun (WGS) entry which is preliminary data.</text>
</comment>
<dbReference type="PROSITE" id="PS50987">
    <property type="entry name" value="HTH_ARSR_2"/>
    <property type="match status" value="1"/>
</dbReference>
<evidence type="ECO:0000256" key="3">
    <source>
        <dbReference type="ARBA" id="ARBA00023163"/>
    </source>
</evidence>
<keyword evidence="6" id="KW-1185">Reference proteome</keyword>
<keyword evidence="3" id="KW-0804">Transcription</keyword>
<evidence type="ECO:0000313" key="6">
    <source>
        <dbReference type="Proteomes" id="UP000240357"/>
    </source>
</evidence>
<gene>
    <name evidence="5" type="ORF">AHMF7605_19755</name>
</gene>
<dbReference type="Proteomes" id="UP000240357">
    <property type="component" value="Unassembled WGS sequence"/>
</dbReference>
<dbReference type="InterPro" id="IPR036390">
    <property type="entry name" value="WH_DNA-bd_sf"/>
</dbReference>
<dbReference type="PANTHER" id="PTHR33154">
    <property type="entry name" value="TRANSCRIPTIONAL REGULATOR, ARSR FAMILY"/>
    <property type="match status" value="1"/>
</dbReference>
<evidence type="ECO:0000256" key="2">
    <source>
        <dbReference type="ARBA" id="ARBA00023125"/>
    </source>
</evidence>
<evidence type="ECO:0000256" key="1">
    <source>
        <dbReference type="ARBA" id="ARBA00023015"/>
    </source>
</evidence>
<dbReference type="CDD" id="cd00090">
    <property type="entry name" value="HTH_ARSR"/>
    <property type="match status" value="1"/>
</dbReference>
<organism evidence="5 6">
    <name type="scientific">Adhaeribacter arboris</name>
    <dbReference type="NCBI Taxonomy" id="2072846"/>
    <lineage>
        <taxon>Bacteria</taxon>
        <taxon>Pseudomonadati</taxon>
        <taxon>Bacteroidota</taxon>
        <taxon>Cytophagia</taxon>
        <taxon>Cytophagales</taxon>
        <taxon>Hymenobacteraceae</taxon>
        <taxon>Adhaeribacter</taxon>
    </lineage>
</organism>
<evidence type="ECO:0000259" key="4">
    <source>
        <dbReference type="PROSITE" id="PS50987"/>
    </source>
</evidence>
<dbReference type="NCBIfam" id="NF033788">
    <property type="entry name" value="HTH_metalloreg"/>
    <property type="match status" value="1"/>
</dbReference>
<dbReference type="PRINTS" id="PR00778">
    <property type="entry name" value="HTHARSR"/>
</dbReference>
<dbReference type="InterPro" id="IPR011991">
    <property type="entry name" value="ArsR-like_HTH"/>
</dbReference>
<name>A0A2T2YJA0_9BACT</name>
<dbReference type="GO" id="GO:0003677">
    <property type="term" value="F:DNA binding"/>
    <property type="evidence" value="ECO:0007669"/>
    <property type="project" value="UniProtKB-KW"/>
</dbReference>
<dbReference type="AlphaFoldDB" id="A0A2T2YJA0"/>
<keyword evidence="2" id="KW-0238">DNA-binding</keyword>
<dbReference type="EMBL" id="PYFT01000001">
    <property type="protein sequence ID" value="PSR55581.1"/>
    <property type="molecule type" value="Genomic_DNA"/>
</dbReference>
<dbReference type="InterPro" id="IPR036388">
    <property type="entry name" value="WH-like_DNA-bd_sf"/>
</dbReference>
<dbReference type="Gene3D" id="1.10.10.10">
    <property type="entry name" value="Winged helix-like DNA-binding domain superfamily/Winged helix DNA-binding domain"/>
    <property type="match status" value="1"/>
</dbReference>
<dbReference type="OrthoDB" id="9800049at2"/>
<sequence length="112" mass="12185">MAISKAASFRETEIKLATYAKALAHPARIAILQLLSQKQICVCGDIVEELPLSQSTVSQHLKELKEAGLITGEVNGTCVCYGLNSTQVLEARQLLQEFLNNLATATTPDNER</sequence>
<keyword evidence="1" id="KW-0805">Transcription regulation</keyword>
<dbReference type="PANTHER" id="PTHR33154:SF15">
    <property type="entry name" value="REGULATORY PROTEIN ARSR"/>
    <property type="match status" value="1"/>
</dbReference>